<comment type="subcellular location">
    <subcellularLocation>
        <location evidence="1">Golgi apparatus membrane</location>
        <topology evidence="1">Peripheral membrane protein</topology>
    </subcellularLocation>
</comment>
<organism evidence="9 10">
    <name type="scientific">Postia placenta MAD-698-R-SB12</name>
    <dbReference type="NCBI Taxonomy" id="670580"/>
    <lineage>
        <taxon>Eukaryota</taxon>
        <taxon>Fungi</taxon>
        <taxon>Dikarya</taxon>
        <taxon>Basidiomycota</taxon>
        <taxon>Agaricomycotina</taxon>
        <taxon>Agaricomycetes</taxon>
        <taxon>Polyporales</taxon>
        <taxon>Adustoporiaceae</taxon>
        <taxon>Rhodonia</taxon>
    </lineage>
</organism>
<feature type="region of interest" description="Disordered" evidence="8">
    <location>
        <begin position="696"/>
        <end position="719"/>
    </location>
</feature>
<dbReference type="EMBL" id="KZ110591">
    <property type="protein sequence ID" value="OSX67251.1"/>
    <property type="molecule type" value="Genomic_DNA"/>
</dbReference>
<feature type="region of interest" description="Disordered" evidence="8">
    <location>
        <begin position="1"/>
        <end position="28"/>
    </location>
</feature>
<feature type="compositionally biased region" description="Low complexity" evidence="8">
    <location>
        <begin position="1"/>
        <end position="17"/>
    </location>
</feature>
<evidence type="ECO:0000256" key="1">
    <source>
        <dbReference type="ARBA" id="ARBA00004395"/>
    </source>
</evidence>
<dbReference type="GO" id="GO:0000139">
    <property type="term" value="C:Golgi membrane"/>
    <property type="evidence" value="ECO:0007669"/>
    <property type="project" value="UniProtKB-SubCell"/>
</dbReference>
<evidence type="ECO:0000256" key="6">
    <source>
        <dbReference type="ARBA" id="ARBA00023034"/>
    </source>
</evidence>
<keyword evidence="4" id="KW-0813">Transport</keyword>
<evidence type="ECO:0000256" key="4">
    <source>
        <dbReference type="ARBA" id="ARBA00022448"/>
    </source>
</evidence>
<name>A0A1X6NF38_9APHY</name>
<keyword evidence="5" id="KW-0653">Protein transport</keyword>
<protein>
    <recommendedName>
        <fullName evidence="3">Conserved oligomeric Golgi complex subunit 1</fullName>
    </recommendedName>
</protein>
<evidence type="ECO:0000256" key="8">
    <source>
        <dbReference type="SAM" id="MobiDB-lite"/>
    </source>
</evidence>
<dbReference type="GeneID" id="36325110"/>
<evidence type="ECO:0000256" key="2">
    <source>
        <dbReference type="ARBA" id="ARBA00006653"/>
    </source>
</evidence>
<gene>
    <name evidence="9" type="ORF">POSPLADRAFT_1051402</name>
</gene>
<sequence length="898" mass="101053">MARRSSLASLPSSSRSAETVLYSSQSRADGFGRPMERKVLTLSTLVDSTLDRAAGLEGFNPDELLEKHSVSEVKGVQQKLRHNAEAKQQELRLMRRERYRDLLQASTSITSMAESSQRVLEACREMHDVVASIQHPRIQKRSSVEEDKHLQALQQLSAHLKLLLDAPEHLWRFMEQRSYLHAAWLYLTARAVHQTLLHGDEDVSRNWQAYGIDVSEDMPLVQRQWDTISPFRSQIAHRATLFLREHTASSTETCAALLTLYLLESRPLVETLSIFLAQRSKTLSSLLPQFQGKTTNGHAHNAPNKDKPSSRARKAFVREARQKLQAVLELVSRTLGTARLLFGDGHSEGVPVIQQALHYIETEEALPELPPGLQMTTQSLLANLPSSAHFLLLPVSIKSYKPYVAGTSTSSQFAPGQLRDKLDNYFDQSVTSIRHALEQWVAHLETAREVWDVRTVSSKLVKSLEGLDSRERTQLRSLLDDVSQRQVTSLWKSALADIETSFRERVDHALDALRTHANVQRADVQPVQYLFEQAPLPSASQVGLNLSSAASSFQRYKTTLQRQLHGRTPLIDDILNTVERYARELHEDIDAVRSRDEDSRTLAEQTIQNYRPEAEAFCSRLAQSMEETADFSDDGGKYFRLERYSLKTDGRVGCSDVALDACRKKLEALQYRTYQRWQDYLLNRIVSAHWPADSYSEGTSNGSNGIAAQDRTAIGSPPTRPSSALLQALLALVTSIQDLGVFIDSERRQRIAADSLRDLIIRMLDQIYSPARVSGRMAAQDVWDLRFIRGITELWGNAWSEIVQRLECMVSKMQEKQPQLDMDKSLAEHLSRVQILLAPMLPPPSLSEPPASSSDRGKSVGLLCYGQPVTEQQFHSALDLVKPSARFGLLLVGNTAVR</sequence>
<feature type="region of interest" description="Disordered" evidence="8">
    <location>
        <begin position="290"/>
        <end position="313"/>
    </location>
</feature>
<evidence type="ECO:0000313" key="10">
    <source>
        <dbReference type="Proteomes" id="UP000194127"/>
    </source>
</evidence>
<accession>A0A1X6NF38</accession>
<evidence type="ECO:0000256" key="7">
    <source>
        <dbReference type="ARBA" id="ARBA00023136"/>
    </source>
</evidence>
<comment type="similarity">
    <text evidence="2">Belongs to the COG1 family.</text>
</comment>
<dbReference type="Proteomes" id="UP000194127">
    <property type="component" value="Unassembled WGS sequence"/>
</dbReference>
<dbReference type="STRING" id="670580.A0A1X6NF38"/>
<evidence type="ECO:0000256" key="5">
    <source>
        <dbReference type="ARBA" id="ARBA00022927"/>
    </source>
</evidence>
<keyword evidence="10" id="KW-1185">Reference proteome</keyword>
<dbReference type="AlphaFoldDB" id="A0A1X6NF38"/>
<feature type="compositionally biased region" description="Polar residues" evidence="8">
    <location>
        <begin position="696"/>
        <end position="706"/>
    </location>
</feature>
<dbReference type="RefSeq" id="XP_024344045.1">
    <property type="nucleotide sequence ID" value="XM_024480160.1"/>
</dbReference>
<dbReference type="GO" id="GO:0006891">
    <property type="term" value="P:intra-Golgi vesicle-mediated transport"/>
    <property type="evidence" value="ECO:0007669"/>
    <property type="project" value="InterPro"/>
</dbReference>
<dbReference type="GO" id="GO:0015031">
    <property type="term" value="P:protein transport"/>
    <property type="evidence" value="ECO:0007669"/>
    <property type="project" value="UniProtKB-KW"/>
</dbReference>
<dbReference type="OrthoDB" id="46189at2759"/>
<dbReference type="PANTHER" id="PTHR31658:SF0">
    <property type="entry name" value="CONSERVED OLIGOMERIC GOLGI COMPLEX SUBUNIT 1"/>
    <property type="match status" value="1"/>
</dbReference>
<dbReference type="PANTHER" id="PTHR31658">
    <property type="entry name" value="CONSERVED OLIGOMERIC GOLGI COMPLEX SUBUNIT 1"/>
    <property type="match status" value="1"/>
</dbReference>
<dbReference type="InterPro" id="IPR033370">
    <property type="entry name" value="COG1"/>
</dbReference>
<keyword evidence="6" id="KW-0333">Golgi apparatus</keyword>
<evidence type="ECO:0000256" key="3">
    <source>
        <dbReference type="ARBA" id="ARBA00020978"/>
    </source>
</evidence>
<dbReference type="GO" id="GO:0017119">
    <property type="term" value="C:Golgi transport complex"/>
    <property type="evidence" value="ECO:0007669"/>
    <property type="project" value="InterPro"/>
</dbReference>
<keyword evidence="7" id="KW-0472">Membrane</keyword>
<proteinExistence type="inferred from homology"/>
<dbReference type="Pfam" id="PF08700">
    <property type="entry name" value="VPS51_Exo84_N"/>
    <property type="match status" value="1"/>
</dbReference>
<reference evidence="9 10" key="1">
    <citation type="submission" date="2017-04" db="EMBL/GenBank/DDBJ databases">
        <title>Genome Sequence of the Model Brown-Rot Fungus Postia placenta SB12.</title>
        <authorList>
            <consortium name="DOE Joint Genome Institute"/>
            <person name="Gaskell J."/>
            <person name="Kersten P."/>
            <person name="Larrondo L.F."/>
            <person name="Canessa P."/>
            <person name="Martinez D."/>
            <person name="Hibbett D."/>
            <person name="Schmoll M."/>
            <person name="Kubicek C.P."/>
            <person name="Martinez A.T."/>
            <person name="Yadav J."/>
            <person name="Master E."/>
            <person name="Magnuson J.K."/>
            <person name="James T."/>
            <person name="Yaver D."/>
            <person name="Berka R."/>
            <person name="Labutti K."/>
            <person name="Lipzen A."/>
            <person name="Aerts A."/>
            <person name="Barry K."/>
            <person name="Henrissat B."/>
            <person name="Blanchette R."/>
            <person name="Grigoriev I."/>
            <person name="Cullen D."/>
        </authorList>
    </citation>
    <scope>NUCLEOTIDE SEQUENCE [LARGE SCALE GENOMIC DNA]</scope>
    <source>
        <strain evidence="9 10">MAD-698-R-SB12</strain>
    </source>
</reference>
<evidence type="ECO:0000313" key="9">
    <source>
        <dbReference type="EMBL" id="OSX67251.1"/>
    </source>
</evidence>